<dbReference type="InterPro" id="IPR039355">
    <property type="entry name" value="Transcription_factor_GATA"/>
</dbReference>
<dbReference type="PROSITE" id="PS00344">
    <property type="entry name" value="GATA_ZN_FINGER_1"/>
    <property type="match status" value="2"/>
</dbReference>
<name>A0AAV6VRR6_9ARAC</name>
<accession>A0AAV6VRR6</accession>
<proteinExistence type="predicted"/>
<evidence type="ECO:0000259" key="13">
    <source>
        <dbReference type="PROSITE" id="PS50114"/>
    </source>
</evidence>
<evidence type="ECO:0000256" key="4">
    <source>
        <dbReference type="ARBA" id="ARBA00022771"/>
    </source>
</evidence>
<dbReference type="FunFam" id="3.30.50.10:FF:000001">
    <property type="entry name" value="GATA transcription factor (GATAd)"/>
    <property type="match status" value="1"/>
</dbReference>
<keyword evidence="7" id="KW-0238">DNA-binding</keyword>
<keyword evidence="4 11" id="KW-0863">Zinc-finger</keyword>
<keyword evidence="9" id="KW-0804">Transcription</keyword>
<feature type="compositionally biased region" description="Polar residues" evidence="12">
    <location>
        <begin position="759"/>
        <end position="791"/>
    </location>
</feature>
<dbReference type="GO" id="GO:0045165">
    <property type="term" value="P:cell fate commitment"/>
    <property type="evidence" value="ECO:0007669"/>
    <property type="project" value="TreeGrafter"/>
</dbReference>
<evidence type="ECO:0000313" key="14">
    <source>
        <dbReference type="EMBL" id="KAG8199320.1"/>
    </source>
</evidence>
<evidence type="ECO:0000313" key="15">
    <source>
        <dbReference type="Proteomes" id="UP000827092"/>
    </source>
</evidence>
<keyword evidence="10" id="KW-0539">Nucleus</keyword>
<evidence type="ECO:0000256" key="7">
    <source>
        <dbReference type="ARBA" id="ARBA00023125"/>
    </source>
</evidence>
<keyword evidence="15" id="KW-1185">Reference proteome</keyword>
<dbReference type="SMART" id="SM00401">
    <property type="entry name" value="ZnF_GATA"/>
    <property type="match status" value="2"/>
</dbReference>
<feature type="compositionally biased region" description="Basic and acidic residues" evidence="12">
    <location>
        <begin position="211"/>
        <end position="225"/>
    </location>
</feature>
<evidence type="ECO:0000256" key="12">
    <source>
        <dbReference type="SAM" id="MobiDB-lite"/>
    </source>
</evidence>
<dbReference type="GO" id="GO:0008270">
    <property type="term" value="F:zinc ion binding"/>
    <property type="evidence" value="ECO:0007669"/>
    <property type="project" value="UniProtKB-KW"/>
</dbReference>
<dbReference type="PANTHER" id="PTHR10071">
    <property type="entry name" value="TRANSCRIPTION FACTOR GATA FAMILY MEMBER"/>
    <property type="match status" value="1"/>
</dbReference>
<feature type="domain" description="GATA-type" evidence="13">
    <location>
        <begin position="629"/>
        <end position="682"/>
    </location>
</feature>
<protein>
    <recommendedName>
        <fullName evidence="13">GATA-type domain-containing protein</fullName>
    </recommendedName>
</protein>
<evidence type="ECO:0000256" key="10">
    <source>
        <dbReference type="ARBA" id="ARBA00023242"/>
    </source>
</evidence>
<comment type="caution">
    <text evidence="14">The sequence shown here is derived from an EMBL/GenBank/DDBJ whole genome shotgun (WGS) entry which is preliminary data.</text>
</comment>
<dbReference type="GO" id="GO:0000122">
    <property type="term" value="P:negative regulation of transcription by RNA polymerase II"/>
    <property type="evidence" value="ECO:0007669"/>
    <property type="project" value="TreeGrafter"/>
</dbReference>
<evidence type="ECO:0000256" key="8">
    <source>
        <dbReference type="ARBA" id="ARBA00023159"/>
    </source>
</evidence>
<feature type="compositionally biased region" description="Polar residues" evidence="12">
    <location>
        <begin position="226"/>
        <end position="256"/>
    </location>
</feature>
<feature type="region of interest" description="Disordered" evidence="12">
    <location>
        <begin position="1"/>
        <end position="67"/>
    </location>
</feature>
<evidence type="ECO:0000256" key="2">
    <source>
        <dbReference type="ARBA" id="ARBA00022723"/>
    </source>
</evidence>
<dbReference type="FunFam" id="3.30.50.10:FF:000032">
    <property type="entry name" value="Transcription factor GATA-3"/>
    <property type="match status" value="1"/>
</dbReference>
<dbReference type="PROSITE" id="PS50114">
    <property type="entry name" value="GATA_ZN_FINGER_2"/>
    <property type="match status" value="2"/>
</dbReference>
<dbReference type="Gene3D" id="3.30.50.10">
    <property type="entry name" value="Erythroid Transcription Factor GATA-1, subunit A"/>
    <property type="match status" value="2"/>
</dbReference>
<evidence type="ECO:0000256" key="9">
    <source>
        <dbReference type="ARBA" id="ARBA00023163"/>
    </source>
</evidence>
<dbReference type="GO" id="GO:0045944">
    <property type="term" value="P:positive regulation of transcription by RNA polymerase II"/>
    <property type="evidence" value="ECO:0007669"/>
    <property type="project" value="TreeGrafter"/>
</dbReference>
<feature type="region of interest" description="Disordered" evidence="12">
    <location>
        <begin position="676"/>
        <end position="706"/>
    </location>
</feature>
<feature type="domain" description="GATA-type" evidence="13">
    <location>
        <begin position="575"/>
        <end position="629"/>
    </location>
</feature>
<evidence type="ECO:0000256" key="5">
    <source>
        <dbReference type="ARBA" id="ARBA00022833"/>
    </source>
</evidence>
<evidence type="ECO:0000256" key="3">
    <source>
        <dbReference type="ARBA" id="ARBA00022737"/>
    </source>
</evidence>
<feature type="compositionally biased region" description="Basic and acidic residues" evidence="12">
    <location>
        <begin position="687"/>
        <end position="698"/>
    </location>
</feature>
<dbReference type="GO" id="GO:0000978">
    <property type="term" value="F:RNA polymerase II cis-regulatory region sequence-specific DNA binding"/>
    <property type="evidence" value="ECO:0007669"/>
    <property type="project" value="TreeGrafter"/>
</dbReference>
<keyword evidence="8" id="KW-0010">Activator</keyword>
<feature type="region of interest" description="Disordered" evidence="12">
    <location>
        <begin position="211"/>
        <end position="256"/>
    </location>
</feature>
<dbReference type="InterPro" id="IPR000679">
    <property type="entry name" value="Znf_GATA"/>
</dbReference>
<feature type="compositionally biased region" description="Basic and acidic residues" evidence="12">
    <location>
        <begin position="54"/>
        <end position="63"/>
    </location>
</feature>
<evidence type="ECO:0000256" key="11">
    <source>
        <dbReference type="PROSITE-ProRule" id="PRU00094"/>
    </source>
</evidence>
<reference evidence="14 15" key="1">
    <citation type="journal article" date="2022" name="Nat. Ecol. Evol.">
        <title>A masculinizing supergene underlies an exaggerated male reproductive morph in a spider.</title>
        <authorList>
            <person name="Hendrickx F."/>
            <person name="De Corte Z."/>
            <person name="Sonet G."/>
            <person name="Van Belleghem S.M."/>
            <person name="Kostlbacher S."/>
            <person name="Vangestel C."/>
        </authorList>
    </citation>
    <scope>NUCLEOTIDE SEQUENCE [LARGE SCALE GENOMIC DNA]</scope>
    <source>
        <strain evidence="14">W744_W776</strain>
    </source>
</reference>
<dbReference type="InterPro" id="IPR013088">
    <property type="entry name" value="Znf_NHR/GATA"/>
</dbReference>
<comment type="subcellular location">
    <subcellularLocation>
        <location evidence="1">Nucleus</location>
    </subcellularLocation>
</comment>
<keyword evidence="3" id="KW-0677">Repeat</keyword>
<gene>
    <name evidence="14" type="ORF">JTE90_011786</name>
</gene>
<dbReference type="EMBL" id="JAFNEN010000028">
    <property type="protein sequence ID" value="KAG8199320.1"/>
    <property type="molecule type" value="Genomic_DNA"/>
</dbReference>
<sequence length="819" mass="91918">MARLNSETFDRESSSSERKEDDSDATEERSSGSEREQNEESEAFRYSNSGSLDMTDKASEHRQSFPSRAENFATLPNMGEHMHANKYLNDDHHQNYNEKQPHTNEQVYLRQSEHMYAHYPHSISEHNNVEIDLRSSAMKNHYEIQNSVHETMNSLAHQHIEDRNNHCQENQQFSQVHHQYTITDTDGVTHLIPISNHHANILDIEHPDQGRSLREVNNDNQHDVNESSPHIHQGNHNSSPHNSEGNESHAQNMSDNLDSSDIARHQVLQQHTMNACNDLNASAHLVHLQTSGEQENIDVESHPSTHMLQSSPIIENDLHRIEHDQTDGHHQSSSLIQDKDMSSQIIQHGTDLSQRLDLTSASHINSFPHIRSPPSPRDFLTDRLGYNINHLNQTLQQDLGRTLSNLNDPSMDPDQRISSDNLPLRSILSNSSINYLPSSSLVNPNNLHAVTQPSVTYHHLPETNESSVTTSSPLFCPGTNTSTSPKLLGLSPYGRSHDSNNVGSLMWGQIGEDVGPKPMSIPISNMLSRTNSSGHVSSYVPDLSAWNGYENVSQNMQMQLSHSSGVLAGEGAELFGESRECVNCGAISTPLWRRDGTGHYLCNACGLYHRMNGMNRPVVKNQKRLSASRRMGLYCSNCQTTNTSLWRRNNQGEPVCNACGLYFKLHKMNRPLTMKKDNIQRRKRKPKASEMRNERDSPKQQWTSVKQEVVDDSNFSISPKQQAEASMLGHNFYVYQTSSPPMRGHLPIFSHKDLQKSSPNTLSFMLTGNQDGSQDPGLNSSPKAQGSNSDYAVSPGRMSLHHAQSIESPGGFEGEALLQ</sequence>
<keyword evidence="6" id="KW-0805">Transcription regulation</keyword>
<keyword evidence="5" id="KW-0862">Zinc</keyword>
<feature type="compositionally biased region" description="Basic and acidic residues" evidence="12">
    <location>
        <begin position="8"/>
        <end position="38"/>
    </location>
</feature>
<dbReference type="Pfam" id="PF00320">
    <property type="entry name" value="GATA"/>
    <property type="match status" value="2"/>
</dbReference>
<dbReference type="GO" id="GO:0000981">
    <property type="term" value="F:DNA-binding transcription factor activity, RNA polymerase II-specific"/>
    <property type="evidence" value="ECO:0007669"/>
    <property type="project" value="TreeGrafter"/>
</dbReference>
<feature type="region of interest" description="Disordered" evidence="12">
    <location>
        <begin position="759"/>
        <end position="819"/>
    </location>
</feature>
<keyword evidence="2" id="KW-0479">Metal-binding</keyword>
<evidence type="ECO:0000256" key="6">
    <source>
        <dbReference type="ARBA" id="ARBA00023015"/>
    </source>
</evidence>
<dbReference type="CDD" id="cd00202">
    <property type="entry name" value="ZnF_GATA"/>
    <property type="match status" value="2"/>
</dbReference>
<dbReference type="PRINTS" id="PR00619">
    <property type="entry name" value="GATAZNFINGER"/>
</dbReference>
<dbReference type="AlphaFoldDB" id="A0AAV6VRR6"/>
<dbReference type="GO" id="GO:0005634">
    <property type="term" value="C:nucleus"/>
    <property type="evidence" value="ECO:0007669"/>
    <property type="project" value="UniProtKB-SubCell"/>
</dbReference>
<dbReference type="PANTHER" id="PTHR10071:SF281">
    <property type="entry name" value="BOX A-BINDING FACTOR-RELATED"/>
    <property type="match status" value="1"/>
</dbReference>
<dbReference type="Proteomes" id="UP000827092">
    <property type="component" value="Unassembled WGS sequence"/>
</dbReference>
<organism evidence="14 15">
    <name type="scientific">Oedothorax gibbosus</name>
    <dbReference type="NCBI Taxonomy" id="931172"/>
    <lineage>
        <taxon>Eukaryota</taxon>
        <taxon>Metazoa</taxon>
        <taxon>Ecdysozoa</taxon>
        <taxon>Arthropoda</taxon>
        <taxon>Chelicerata</taxon>
        <taxon>Arachnida</taxon>
        <taxon>Araneae</taxon>
        <taxon>Araneomorphae</taxon>
        <taxon>Entelegynae</taxon>
        <taxon>Araneoidea</taxon>
        <taxon>Linyphiidae</taxon>
        <taxon>Erigoninae</taxon>
        <taxon>Oedothorax</taxon>
    </lineage>
</organism>
<evidence type="ECO:0000256" key="1">
    <source>
        <dbReference type="ARBA" id="ARBA00004123"/>
    </source>
</evidence>
<dbReference type="SUPFAM" id="SSF57716">
    <property type="entry name" value="Glucocorticoid receptor-like (DNA-binding domain)"/>
    <property type="match status" value="2"/>
</dbReference>